<protein>
    <submittedName>
        <fullName evidence="1">Uncharacterized protein</fullName>
    </submittedName>
</protein>
<gene>
    <name evidence="1" type="ORF">NZH93_43125</name>
</gene>
<name>A0A9X3AL00_9PSEU</name>
<reference evidence="1" key="1">
    <citation type="submission" date="2022-08" db="EMBL/GenBank/DDBJ databases">
        <authorList>
            <person name="Tistechok S."/>
            <person name="Samborskyy M."/>
            <person name="Roman I."/>
        </authorList>
    </citation>
    <scope>NUCLEOTIDE SEQUENCE</scope>
    <source>
        <strain evidence="1">DSM 103496</strain>
    </source>
</reference>
<keyword evidence="2" id="KW-1185">Reference proteome</keyword>
<sequence length="61" mass="6895">MGEIAKRNSTSDRMSKPAKLAELATSLERKAALIHQEARVDMKISEILAEAEVEQDRLERE</sequence>
<dbReference type="Proteomes" id="UP001141259">
    <property type="component" value="Unassembled WGS sequence"/>
</dbReference>
<dbReference type="AlphaFoldDB" id="A0A9X3AL00"/>
<dbReference type="EMBL" id="JANYMP010000035">
    <property type="protein sequence ID" value="MCS7483675.1"/>
    <property type="molecule type" value="Genomic_DNA"/>
</dbReference>
<evidence type="ECO:0000313" key="1">
    <source>
        <dbReference type="EMBL" id="MCS7483675.1"/>
    </source>
</evidence>
<evidence type="ECO:0000313" key="2">
    <source>
        <dbReference type="Proteomes" id="UP001141259"/>
    </source>
</evidence>
<accession>A0A9X3AL00</accession>
<proteinExistence type="predicted"/>
<dbReference type="RefSeq" id="WP_259629124.1">
    <property type="nucleotide sequence ID" value="NZ_JANYMP010000035.1"/>
</dbReference>
<organism evidence="1 2">
    <name type="scientific">Umezawaea endophytica</name>
    <dbReference type="NCBI Taxonomy" id="1654476"/>
    <lineage>
        <taxon>Bacteria</taxon>
        <taxon>Bacillati</taxon>
        <taxon>Actinomycetota</taxon>
        <taxon>Actinomycetes</taxon>
        <taxon>Pseudonocardiales</taxon>
        <taxon>Pseudonocardiaceae</taxon>
        <taxon>Umezawaea</taxon>
    </lineage>
</organism>
<comment type="caution">
    <text evidence="1">The sequence shown here is derived from an EMBL/GenBank/DDBJ whole genome shotgun (WGS) entry which is preliminary data.</text>
</comment>